<dbReference type="EMBL" id="DQ890022">
    <property type="protein sequence ID" value="ABT15545.1"/>
    <property type="molecule type" value="Genomic_DNA"/>
</dbReference>
<proteinExistence type="predicted"/>
<evidence type="ECO:0000313" key="2">
    <source>
        <dbReference type="Proteomes" id="UP000204095"/>
    </source>
</evidence>
<protein>
    <submittedName>
        <fullName evidence="1">Uncharacterized protein n260R</fullName>
    </submittedName>
</protein>
<dbReference type="RefSeq" id="YP_001425892.1">
    <property type="nucleotide sequence ID" value="NC_008603.1"/>
</dbReference>
<dbReference type="KEGG" id="vg:5469756"/>
<reference evidence="1 2" key="1">
    <citation type="journal article" date="2007" name="Virology">
        <title>Sequence and annotation of the 314-kb MT325 and the 321-kb FR483 viruses that infect Chlorella Pbi.</title>
        <authorList>
            <person name="Fitzgerald L.A."/>
            <person name="Graves M.V."/>
            <person name="Li X."/>
            <person name="Feldblyum T."/>
            <person name="Hartigan J."/>
            <person name="Van Etten J.L."/>
        </authorList>
    </citation>
    <scope>NUCLEOTIDE SEQUENCE [LARGE SCALE GENOMIC DNA]</scope>
    <source>
        <strain evidence="1 2">FR483</strain>
    </source>
</reference>
<sequence length="90" mass="10517">MAMPQKHMAQVLFLVMTSCYSEECYLLWNTMSAHKTQCSRPTDNLMMVREQARVQAQVQVVRVSSRVEGIWECGIVLSHHRHRPNQDRCL</sequence>
<dbReference type="Proteomes" id="UP000204095">
    <property type="component" value="Segment"/>
</dbReference>
<organismHost>
    <name type="scientific">Paramecium bursaria</name>
    <dbReference type="NCBI Taxonomy" id="74790"/>
</organismHost>
<name>A7J6W4_PBCVF</name>
<accession>A7J6W4</accession>
<gene>
    <name evidence="1" type="primary">n260R</name>
    <name evidence="1" type="ORF">FR483_n260R</name>
</gene>
<evidence type="ECO:0000313" key="1">
    <source>
        <dbReference type="EMBL" id="ABT15545.1"/>
    </source>
</evidence>
<dbReference type="PROSITE" id="PS51257">
    <property type="entry name" value="PROKAR_LIPOPROTEIN"/>
    <property type="match status" value="1"/>
</dbReference>
<organism evidence="1 2">
    <name type="scientific">Paramecium bursaria Chlorella virus FR483</name>
    <name type="common">PBCV-FR483</name>
    <dbReference type="NCBI Taxonomy" id="399781"/>
    <lineage>
        <taxon>Viruses</taxon>
        <taxon>Varidnaviria</taxon>
        <taxon>Bamfordvirae</taxon>
        <taxon>Nucleocytoviricota</taxon>
        <taxon>Megaviricetes</taxon>
        <taxon>Algavirales</taxon>
        <taxon>Phycodnaviridae</taxon>
        <taxon>Chlorovirus</taxon>
        <taxon>Chlorovirus conductrix</taxon>
        <taxon>Paramecium bursaria Chlorella virus A1</taxon>
    </lineage>
</organism>
<dbReference type="GeneID" id="5469756"/>